<dbReference type="Gene3D" id="3.30.70.3270">
    <property type="match status" value="1"/>
</dbReference>
<keyword evidence="3" id="KW-0028">Amino-acid biosynthesis</keyword>
<feature type="domain" description="4Fe-4S ferredoxin-type" evidence="6">
    <location>
        <begin position="21"/>
        <end position="50"/>
    </location>
</feature>
<dbReference type="AlphaFoldDB" id="A0A3B0V604"/>
<dbReference type="InterPro" id="IPR024188">
    <property type="entry name" value="GltB"/>
</dbReference>
<keyword evidence="4" id="KW-0314">Glutamate biosynthesis</keyword>
<comment type="similarity">
    <text evidence="1">Belongs to the glutamate synthase family.</text>
</comment>
<feature type="domain" description="4Fe-4S ferredoxin-type" evidence="6">
    <location>
        <begin position="74"/>
        <end position="104"/>
    </location>
</feature>
<dbReference type="SUPFAM" id="SSF51395">
    <property type="entry name" value="FMN-linked oxidoreductases"/>
    <property type="match status" value="1"/>
</dbReference>
<dbReference type="PROSITE" id="PS51379">
    <property type="entry name" value="4FE4S_FER_2"/>
    <property type="match status" value="2"/>
</dbReference>
<protein>
    <recommendedName>
        <fullName evidence="2">glutamate synthase (NADPH)</fullName>
        <ecNumber evidence="2">1.4.1.13</ecNumber>
    </recommendedName>
</protein>
<dbReference type="Pfam" id="PF01645">
    <property type="entry name" value="Glu_synthase"/>
    <property type="match status" value="1"/>
</dbReference>
<dbReference type="InterPro" id="IPR002932">
    <property type="entry name" value="Glu_synthdom"/>
</dbReference>
<evidence type="ECO:0000256" key="1">
    <source>
        <dbReference type="ARBA" id="ARBA00009716"/>
    </source>
</evidence>
<reference evidence="7" key="1">
    <citation type="submission" date="2018-06" db="EMBL/GenBank/DDBJ databases">
        <authorList>
            <person name="Zhirakovskaya E."/>
        </authorList>
    </citation>
    <scope>NUCLEOTIDE SEQUENCE</scope>
</reference>
<sequence>MVSVRSIYTTPSSLTYSDLPWIIQHREDRCTLCGRCTSVCPVQAIYLTYRRQRMPKLDILQKKRGNEYRHFVGIRQHTNIEKKCIGCGMCSMVCPNEAIGPVPNPNEQRALFHLNQKGEAWKRGGRRNMPGRTTLDRIVFDRISMLTDPALDAGRHEFNLNTILGRILPPEEYIRRQTAGEWIPPTREIFPFVIGSMSFGALSPNMWLGLLQGVAYCNEVLGIPVVMATGEGGCPPWVLKSPFLKYIILQIASGYFGWDEIIRAIPEMQCDPAAIEIKYGQGAKPGDGGLLMWFKVSKLIARLRGVPEGVDLPSPPVHQTLYSIEESVMKMIQTMSMAFGFRVPVYPKISGSTSAKSVLNNLVRNPYAGGMLIDGIDGGTGAAYNVSLDATGHPIASCLRECYLDLVAQGRQNEIPLFAAGGIGKNGNVTQNGMALIMLGASGVHIGKYIMQATGGCLGNEMGRCNVCNTGICPKGITSQNEKLFRRLDPDDVAQRVADVFMSIRTEMKKIMAPLGRSQSLPIGMSDALGINDADAAKRLQIKYIC</sequence>
<dbReference type="EC" id="1.4.1.13" evidence="2"/>
<evidence type="ECO:0000256" key="4">
    <source>
        <dbReference type="ARBA" id="ARBA00023164"/>
    </source>
</evidence>
<proteinExistence type="inferred from homology"/>
<comment type="catalytic activity">
    <reaction evidence="5">
        <text>2 L-glutamate + NADP(+) = L-glutamine + 2-oxoglutarate + NADPH + H(+)</text>
        <dbReference type="Rhea" id="RHEA:15501"/>
        <dbReference type="ChEBI" id="CHEBI:15378"/>
        <dbReference type="ChEBI" id="CHEBI:16810"/>
        <dbReference type="ChEBI" id="CHEBI:29985"/>
        <dbReference type="ChEBI" id="CHEBI:57783"/>
        <dbReference type="ChEBI" id="CHEBI:58349"/>
        <dbReference type="ChEBI" id="CHEBI:58359"/>
        <dbReference type="EC" id="1.4.1.13"/>
    </reaction>
</comment>
<evidence type="ECO:0000313" key="7">
    <source>
        <dbReference type="EMBL" id="VAW35793.1"/>
    </source>
</evidence>
<dbReference type="SUPFAM" id="SSF54862">
    <property type="entry name" value="4Fe-4S ferredoxins"/>
    <property type="match status" value="1"/>
</dbReference>
<gene>
    <name evidence="7" type="ORF">MNBD_DELTA04-730</name>
</gene>
<dbReference type="Gene3D" id="3.20.20.70">
    <property type="entry name" value="Aldolase class I"/>
    <property type="match status" value="1"/>
</dbReference>
<evidence type="ECO:0000259" key="6">
    <source>
        <dbReference type="PROSITE" id="PS51379"/>
    </source>
</evidence>
<dbReference type="PANTHER" id="PTHR43819">
    <property type="entry name" value="ARCHAEAL-TYPE GLUTAMATE SYNTHASE [NADPH]"/>
    <property type="match status" value="1"/>
</dbReference>
<dbReference type="InterPro" id="IPR017896">
    <property type="entry name" value="4Fe4S_Fe-S-bd"/>
</dbReference>
<evidence type="ECO:0000256" key="2">
    <source>
        <dbReference type="ARBA" id="ARBA00012079"/>
    </source>
</evidence>
<dbReference type="GO" id="GO:0006537">
    <property type="term" value="P:glutamate biosynthetic process"/>
    <property type="evidence" value="ECO:0007669"/>
    <property type="project" value="UniProtKB-KW"/>
</dbReference>
<accession>A0A3B0V604</accession>
<evidence type="ECO:0000256" key="3">
    <source>
        <dbReference type="ARBA" id="ARBA00022605"/>
    </source>
</evidence>
<dbReference type="PIRSF" id="PIRSF006429">
    <property type="entry name" value="GOGAT_lg_2"/>
    <property type="match status" value="1"/>
</dbReference>
<evidence type="ECO:0000256" key="5">
    <source>
        <dbReference type="ARBA" id="ARBA00048151"/>
    </source>
</evidence>
<dbReference type="PROSITE" id="PS00198">
    <property type="entry name" value="4FE4S_FER_1"/>
    <property type="match status" value="1"/>
</dbReference>
<dbReference type="InterPro" id="IPR017900">
    <property type="entry name" value="4Fe4S_Fe_S_CS"/>
</dbReference>
<dbReference type="EMBL" id="UOEY01000021">
    <property type="protein sequence ID" value="VAW35793.1"/>
    <property type="molecule type" value="Genomic_DNA"/>
</dbReference>
<dbReference type="CDD" id="cd02808">
    <property type="entry name" value="GltS_FMN"/>
    <property type="match status" value="1"/>
</dbReference>
<dbReference type="PANTHER" id="PTHR43819:SF1">
    <property type="entry name" value="ARCHAEAL-TYPE GLUTAMATE SYNTHASE [NADPH]"/>
    <property type="match status" value="1"/>
</dbReference>
<organism evidence="7">
    <name type="scientific">hydrothermal vent metagenome</name>
    <dbReference type="NCBI Taxonomy" id="652676"/>
    <lineage>
        <taxon>unclassified sequences</taxon>
        <taxon>metagenomes</taxon>
        <taxon>ecological metagenomes</taxon>
    </lineage>
</organism>
<dbReference type="GO" id="GO:0004355">
    <property type="term" value="F:glutamate synthase (NADPH) activity"/>
    <property type="evidence" value="ECO:0007669"/>
    <property type="project" value="UniProtKB-EC"/>
</dbReference>
<dbReference type="Gene3D" id="3.30.70.20">
    <property type="match status" value="1"/>
</dbReference>
<dbReference type="InterPro" id="IPR013785">
    <property type="entry name" value="Aldolase_TIM"/>
</dbReference>
<dbReference type="Pfam" id="PF13484">
    <property type="entry name" value="Fer4_16"/>
    <property type="match status" value="1"/>
</dbReference>
<name>A0A3B0V604_9ZZZZ</name>
<keyword evidence="7" id="KW-0560">Oxidoreductase</keyword>